<dbReference type="OrthoDB" id="567788at2759"/>
<dbReference type="AlphaFoldDB" id="A0A9J6BXU1"/>
<gene>
    <name evidence="2" type="ORF">PVAND_004517</name>
</gene>
<feature type="compositionally biased region" description="Basic and acidic residues" evidence="1">
    <location>
        <begin position="82"/>
        <end position="96"/>
    </location>
</feature>
<sequence length="157" mass="18139">MDNNEIEKLLNFSEDNVRIADNNAEIYKDDDFYDGISEDKNDILIPNVPIANADVPKVVDPPIFEQQQQQQKPPSPPPHMTFLKEEPKDEHFKSSEDLLNFSEAPTIETPKKFEKPNNAEKEDIKILKSDDIKPDAWFKVDRLHPKGKTKIQIRVTD</sequence>
<reference evidence="2" key="1">
    <citation type="submission" date="2021-03" db="EMBL/GenBank/DDBJ databases">
        <title>Chromosome level genome of the anhydrobiotic midge Polypedilum vanderplanki.</title>
        <authorList>
            <person name="Yoshida Y."/>
            <person name="Kikawada T."/>
            <person name="Gusev O."/>
        </authorList>
    </citation>
    <scope>NUCLEOTIDE SEQUENCE</scope>
    <source>
        <strain evidence="2">NIAS01</strain>
        <tissue evidence="2">Whole body or cell culture</tissue>
    </source>
</reference>
<dbReference type="Proteomes" id="UP001107558">
    <property type="component" value="Chromosome 2"/>
</dbReference>
<name>A0A9J6BXU1_POLVA</name>
<evidence type="ECO:0000313" key="3">
    <source>
        <dbReference type="Proteomes" id="UP001107558"/>
    </source>
</evidence>
<feature type="compositionally biased region" description="Low complexity" evidence="1">
    <location>
        <begin position="61"/>
        <end position="72"/>
    </location>
</feature>
<organism evidence="2 3">
    <name type="scientific">Polypedilum vanderplanki</name>
    <name type="common">Sleeping chironomid midge</name>
    <dbReference type="NCBI Taxonomy" id="319348"/>
    <lineage>
        <taxon>Eukaryota</taxon>
        <taxon>Metazoa</taxon>
        <taxon>Ecdysozoa</taxon>
        <taxon>Arthropoda</taxon>
        <taxon>Hexapoda</taxon>
        <taxon>Insecta</taxon>
        <taxon>Pterygota</taxon>
        <taxon>Neoptera</taxon>
        <taxon>Endopterygota</taxon>
        <taxon>Diptera</taxon>
        <taxon>Nematocera</taxon>
        <taxon>Chironomoidea</taxon>
        <taxon>Chironomidae</taxon>
        <taxon>Chironominae</taxon>
        <taxon>Polypedilum</taxon>
        <taxon>Polypedilum</taxon>
    </lineage>
</organism>
<protein>
    <submittedName>
        <fullName evidence="2">Uncharacterized protein</fullName>
    </submittedName>
</protein>
<feature type="compositionally biased region" description="Basic and acidic residues" evidence="1">
    <location>
        <begin position="109"/>
        <end position="120"/>
    </location>
</feature>
<comment type="caution">
    <text evidence="2">The sequence shown here is derived from an EMBL/GenBank/DDBJ whole genome shotgun (WGS) entry which is preliminary data.</text>
</comment>
<accession>A0A9J6BXU1</accession>
<feature type="region of interest" description="Disordered" evidence="1">
    <location>
        <begin position="60"/>
        <end position="120"/>
    </location>
</feature>
<evidence type="ECO:0000313" key="2">
    <source>
        <dbReference type="EMBL" id="KAG5674562.1"/>
    </source>
</evidence>
<evidence type="ECO:0000256" key="1">
    <source>
        <dbReference type="SAM" id="MobiDB-lite"/>
    </source>
</evidence>
<proteinExistence type="predicted"/>
<dbReference type="EMBL" id="JADBJN010000002">
    <property type="protein sequence ID" value="KAG5674562.1"/>
    <property type="molecule type" value="Genomic_DNA"/>
</dbReference>
<keyword evidence="3" id="KW-1185">Reference proteome</keyword>